<keyword evidence="1" id="KW-0812">Transmembrane</keyword>
<dbReference type="EMBL" id="VIGB01000001">
    <property type="protein sequence ID" value="TQF08021.1"/>
    <property type="molecule type" value="Genomic_DNA"/>
</dbReference>
<dbReference type="GO" id="GO:0043041">
    <property type="term" value="P:amino acid activation for nonribosomal peptide biosynthetic process"/>
    <property type="evidence" value="ECO:0007669"/>
    <property type="project" value="TreeGrafter"/>
</dbReference>
<dbReference type="GO" id="GO:0005737">
    <property type="term" value="C:cytoplasm"/>
    <property type="evidence" value="ECO:0007669"/>
    <property type="project" value="TreeGrafter"/>
</dbReference>
<evidence type="ECO:0000256" key="1">
    <source>
        <dbReference type="SAM" id="Phobius"/>
    </source>
</evidence>
<feature type="domain" description="Condensation" evidence="2">
    <location>
        <begin position="1"/>
        <end position="347"/>
    </location>
</feature>
<feature type="transmembrane region" description="Helical" evidence="1">
    <location>
        <begin position="484"/>
        <end position="504"/>
    </location>
</feature>
<evidence type="ECO:0000259" key="2">
    <source>
        <dbReference type="Pfam" id="PF00668"/>
    </source>
</evidence>
<dbReference type="PANTHER" id="PTHR45527:SF1">
    <property type="entry name" value="FATTY ACID SYNTHASE"/>
    <property type="match status" value="1"/>
</dbReference>
<comment type="caution">
    <text evidence="3">The sequence shown here is derived from an EMBL/GenBank/DDBJ whole genome shotgun (WGS) entry which is preliminary data.</text>
</comment>
<dbReference type="InterPro" id="IPR023213">
    <property type="entry name" value="CAT-like_dom_sf"/>
</dbReference>
<dbReference type="Pfam" id="PF00668">
    <property type="entry name" value="Condensation"/>
    <property type="match status" value="1"/>
</dbReference>
<keyword evidence="1" id="KW-1133">Transmembrane helix</keyword>
<organism evidence="3 4">
    <name type="scientific">Kitasatospora acidiphila</name>
    <dbReference type="NCBI Taxonomy" id="2567942"/>
    <lineage>
        <taxon>Bacteria</taxon>
        <taxon>Bacillati</taxon>
        <taxon>Actinomycetota</taxon>
        <taxon>Actinomycetes</taxon>
        <taxon>Kitasatosporales</taxon>
        <taxon>Streptomycetaceae</taxon>
        <taxon>Kitasatospora</taxon>
    </lineage>
</organism>
<dbReference type="Gene3D" id="3.30.559.10">
    <property type="entry name" value="Chloramphenicol acetyltransferase-like domain"/>
    <property type="match status" value="1"/>
</dbReference>
<sequence length="539" mass="56475">MWLHAEVNGDPRAYTLQLTYALEGRVDPDALRAALDGVVRRHEALRTGFRLTAEGLVQEIRKVADCPVELATAPPGLDEQSAELHTREWLAAAAARPFELDRPPLLRVHLLRLAPQRHVLLILVHHLVFDGWSAGLLLAELSADYRGLTVRREEAQAPAAGSFRRHVLAEAARLAAGAGARNLGYWTARLTPPPGRPPLVLEPAGTGAELLAPPPAEPFALGAEASDAVRRLADEFGTTEFVVTAALLACALNRLHGPGPVHIGYPTSTRGPEEEGTIGLFLNTLVLVVDVRDEMTLAELVLAVETAHYDALDHRPLEADRVAAAVPAARAGGDSLYQVMLAFQNLPPAVLDLPGVLARPLAGPDRAAEFDLAVSVEATAPVLAGWVERDGRSLTSADTRTLLAALDALACGAVVVGGGGVVGGLSVLGVGDVGLVARVNGSVGGFGFRGLAGVVAGWGVVAGGSVAVCGVGGVLSFGELDVRAGLVAAGLVAAGLGGGMWWGLRWGGGLIWWWRCWGCGGRGLRLCRWMWSIRWSGCG</sequence>
<protein>
    <submittedName>
        <fullName evidence="3">Non-ribosomal peptide synthetase</fullName>
    </submittedName>
</protein>
<dbReference type="InterPro" id="IPR001242">
    <property type="entry name" value="Condensation_dom"/>
</dbReference>
<reference evidence="3 4" key="1">
    <citation type="submission" date="2019-06" db="EMBL/GenBank/DDBJ databases">
        <title>Description of Kitasatospora acidophila sp. nov. isolated from pine grove soil, and reclassification of Streptomyces novaecaesareae to Kitasatospora novaeceasareae comb. nov.</title>
        <authorList>
            <person name="Kim M.J."/>
        </authorList>
    </citation>
    <scope>NUCLEOTIDE SEQUENCE [LARGE SCALE GENOMIC DNA]</scope>
    <source>
        <strain evidence="3 4">MMS16-CNU292</strain>
    </source>
</reference>
<dbReference type="GO" id="GO:0003824">
    <property type="term" value="F:catalytic activity"/>
    <property type="evidence" value="ECO:0007669"/>
    <property type="project" value="InterPro"/>
</dbReference>
<dbReference type="AlphaFoldDB" id="A0A540WG72"/>
<name>A0A540WG72_9ACTN</name>
<dbReference type="Proteomes" id="UP000319103">
    <property type="component" value="Unassembled WGS sequence"/>
</dbReference>
<dbReference type="SUPFAM" id="SSF52777">
    <property type="entry name" value="CoA-dependent acyltransferases"/>
    <property type="match status" value="2"/>
</dbReference>
<dbReference type="GO" id="GO:0044550">
    <property type="term" value="P:secondary metabolite biosynthetic process"/>
    <property type="evidence" value="ECO:0007669"/>
    <property type="project" value="TreeGrafter"/>
</dbReference>
<evidence type="ECO:0000313" key="3">
    <source>
        <dbReference type="EMBL" id="TQF08021.1"/>
    </source>
</evidence>
<keyword evidence="4" id="KW-1185">Reference proteome</keyword>
<dbReference type="PANTHER" id="PTHR45527">
    <property type="entry name" value="NONRIBOSOMAL PEPTIDE SYNTHETASE"/>
    <property type="match status" value="1"/>
</dbReference>
<keyword evidence="1" id="KW-0472">Membrane</keyword>
<proteinExistence type="predicted"/>
<gene>
    <name evidence="3" type="ORF">E6W39_00215</name>
</gene>
<feature type="transmembrane region" description="Helical" evidence="1">
    <location>
        <begin position="450"/>
        <end position="477"/>
    </location>
</feature>
<evidence type="ECO:0000313" key="4">
    <source>
        <dbReference type="Proteomes" id="UP000319103"/>
    </source>
</evidence>
<accession>A0A540WG72</accession>
<dbReference type="OrthoDB" id="2472181at2"/>
<dbReference type="GO" id="GO:0008610">
    <property type="term" value="P:lipid biosynthetic process"/>
    <property type="evidence" value="ECO:0007669"/>
    <property type="project" value="UniProtKB-ARBA"/>
</dbReference>
<dbReference type="Gene3D" id="3.30.559.30">
    <property type="entry name" value="Nonribosomal peptide synthetase, condensation domain"/>
    <property type="match status" value="1"/>
</dbReference>
<dbReference type="GO" id="GO:0031177">
    <property type="term" value="F:phosphopantetheine binding"/>
    <property type="evidence" value="ECO:0007669"/>
    <property type="project" value="TreeGrafter"/>
</dbReference>